<dbReference type="AlphaFoldDB" id="A0A7W6EIR8"/>
<evidence type="ECO:0000313" key="1">
    <source>
        <dbReference type="EMBL" id="MBB3811368.1"/>
    </source>
</evidence>
<organism evidence="1 2">
    <name type="scientific">Pseudochelatococcus contaminans</name>
    <dbReference type="NCBI Taxonomy" id="1538103"/>
    <lineage>
        <taxon>Bacteria</taxon>
        <taxon>Pseudomonadati</taxon>
        <taxon>Pseudomonadota</taxon>
        <taxon>Alphaproteobacteria</taxon>
        <taxon>Hyphomicrobiales</taxon>
        <taxon>Chelatococcaceae</taxon>
        <taxon>Pseudochelatococcus</taxon>
    </lineage>
</organism>
<protein>
    <submittedName>
        <fullName evidence="1">Uncharacterized protein</fullName>
    </submittedName>
</protein>
<dbReference type="Proteomes" id="UP000537592">
    <property type="component" value="Unassembled WGS sequence"/>
</dbReference>
<keyword evidence="2" id="KW-1185">Reference proteome</keyword>
<comment type="caution">
    <text evidence="1">The sequence shown here is derived from an EMBL/GenBank/DDBJ whole genome shotgun (WGS) entry which is preliminary data.</text>
</comment>
<name>A0A7W6EIR8_9HYPH</name>
<proteinExistence type="predicted"/>
<accession>A0A7W6EIR8</accession>
<reference evidence="1 2" key="1">
    <citation type="submission" date="2020-08" db="EMBL/GenBank/DDBJ databases">
        <title>Genomic Encyclopedia of Type Strains, Phase IV (KMG-IV): sequencing the most valuable type-strain genomes for metagenomic binning, comparative biology and taxonomic classification.</title>
        <authorList>
            <person name="Goeker M."/>
        </authorList>
    </citation>
    <scope>NUCLEOTIDE SEQUENCE [LARGE SCALE GENOMIC DNA]</scope>
    <source>
        <strain evidence="1 2">DSM 28760</strain>
    </source>
</reference>
<gene>
    <name evidence="1" type="ORF">FHS81_003482</name>
</gene>
<sequence length="146" mass="16411">MNRSGAIDVSEMDYPPGWEPIGFSDLEPDESRLISLFRNWRHGAPTDAIATHMLAISLTSMNYHHYTEIFLNLFKSIDCYLSSHPDWIVYPLLAPEEETLIASAAGSVGESVPLSIRPPEAITRSGRDRLEMAIARSYRAVYGQLR</sequence>
<evidence type="ECO:0000313" key="2">
    <source>
        <dbReference type="Proteomes" id="UP000537592"/>
    </source>
</evidence>
<dbReference type="RefSeq" id="WP_183754762.1">
    <property type="nucleotide sequence ID" value="NZ_JACICC010000017.1"/>
</dbReference>
<dbReference type="EMBL" id="JACICC010000017">
    <property type="protein sequence ID" value="MBB3811368.1"/>
    <property type="molecule type" value="Genomic_DNA"/>
</dbReference>